<evidence type="ECO:0000313" key="1">
    <source>
        <dbReference type="EMBL" id="MBO1308365.1"/>
    </source>
</evidence>
<reference evidence="1 2" key="1">
    <citation type="submission" date="2021-03" db="EMBL/GenBank/DDBJ databases">
        <title>Enterococcal diversity collection.</title>
        <authorList>
            <person name="Gilmore M.S."/>
            <person name="Schwartzman J."/>
            <person name="Van Tyne D."/>
            <person name="Martin M."/>
            <person name="Earl A.M."/>
            <person name="Manson A.L."/>
            <person name="Straub T."/>
            <person name="Salamzade R."/>
            <person name="Saavedra J."/>
            <person name="Lebreton F."/>
            <person name="Prichula J."/>
            <person name="Schaufler K."/>
            <person name="Gaca A."/>
            <person name="Sgardioli B."/>
            <person name="Wagenaar J."/>
            <person name="Strong T."/>
        </authorList>
    </citation>
    <scope>NUCLEOTIDE SEQUENCE [LARGE SCALE GENOMIC DNA]</scope>
    <source>
        <strain evidence="1 2">669A</strain>
    </source>
</reference>
<keyword evidence="2" id="KW-1185">Reference proteome</keyword>
<accession>A0ABS3LFH6</accession>
<name>A0ABS3LFH6_9ENTE</name>
<organism evidence="1 2">
    <name type="scientific">Candidatus Enterococcus moelleringii</name>
    <dbReference type="NCBI Taxonomy" id="2815325"/>
    <lineage>
        <taxon>Bacteria</taxon>
        <taxon>Bacillati</taxon>
        <taxon>Bacillota</taxon>
        <taxon>Bacilli</taxon>
        <taxon>Lactobacillales</taxon>
        <taxon>Enterococcaceae</taxon>
        <taxon>Enterococcus</taxon>
    </lineage>
</organism>
<dbReference type="EMBL" id="JAFREM010000033">
    <property type="protein sequence ID" value="MBO1308365.1"/>
    <property type="molecule type" value="Genomic_DNA"/>
</dbReference>
<dbReference type="NCBIfam" id="NF002714">
    <property type="entry name" value="PRK02551.1"/>
    <property type="match status" value="1"/>
</dbReference>
<dbReference type="Pfam" id="PF07972">
    <property type="entry name" value="Flavodoxin_NdrI"/>
    <property type="match status" value="1"/>
</dbReference>
<dbReference type="PIRSF" id="PIRSF005087">
    <property type="entry name" value="NrdI"/>
    <property type="match status" value="1"/>
</dbReference>
<dbReference type="SUPFAM" id="SSF52218">
    <property type="entry name" value="Flavoproteins"/>
    <property type="match status" value="1"/>
</dbReference>
<sequence length="149" mass="17031">MKLLYISISGNTRSFVERLAALSEEQHEQDPSLPIFEVKEISENSPFELEEEAFVTFVPTYLEGGNGVDNGDTEILTEVMREYLEYEDNYKNCLGVIGSGNKNFNYQYCLTAKQYSEAFDFPLLADFELRGNDADLKRIYDVLKDLPAN</sequence>
<dbReference type="RefSeq" id="WP_207675360.1">
    <property type="nucleotide sequence ID" value="NZ_JAFREM010000033.1"/>
</dbReference>
<gene>
    <name evidence="1" type="primary">nrdI</name>
    <name evidence="1" type="ORF">JZO70_19470</name>
</gene>
<comment type="caution">
    <text evidence="1">The sequence shown here is derived from an EMBL/GenBank/DDBJ whole genome shotgun (WGS) entry which is preliminary data.</text>
</comment>
<protein>
    <submittedName>
        <fullName evidence="1">Class Ib ribonucleoside-diphosphate reductase assembly flavoprotein NrdI</fullName>
    </submittedName>
</protein>
<dbReference type="Proteomes" id="UP000664601">
    <property type="component" value="Unassembled WGS sequence"/>
</dbReference>
<dbReference type="PANTHER" id="PTHR37297">
    <property type="entry name" value="PROTEIN NRDI"/>
    <property type="match status" value="1"/>
</dbReference>
<dbReference type="InterPro" id="IPR004465">
    <property type="entry name" value="RNR_NrdI"/>
</dbReference>
<dbReference type="InterPro" id="IPR029039">
    <property type="entry name" value="Flavoprotein-like_sf"/>
</dbReference>
<evidence type="ECO:0000313" key="2">
    <source>
        <dbReference type="Proteomes" id="UP000664601"/>
    </source>
</evidence>
<dbReference type="Gene3D" id="3.40.50.360">
    <property type="match status" value="1"/>
</dbReference>
<dbReference type="PANTHER" id="PTHR37297:SF1">
    <property type="entry name" value="PROTEIN NRDI"/>
    <property type="match status" value="1"/>
</dbReference>
<proteinExistence type="predicted"/>